<evidence type="ECO:0000313" key="5">
    <source>
        <dbReference type="Proteomes" id="UP001327560"/>
    </source>
</evidence>
<feature type="region of interest" description="Disordered" evidence="2">
    <location>
        <begin position="1"/>
        <end position="20"/>
    </location>
</feature>
<organism evidence="4 5">
    <name type="scientific">Canna indica</name>
    <name type="common">Indian-shot</name>
    <dbReference type="NCBI Taxonomy" id="4628"/>
    <lineage>
        <taxon>Eukaryota</taxon>
        <taxon>Viridiplantae</taxon>
        <taxon>Streptophyta</taxon>
        <taxon>Embryophyta</taxon>
        <taxon>Tracheophyta</taxon>
        <taxon>Spermatophyta</taxon>
        <taxon>Magnoliopsida</taxon>
        <taxon>Liliopsida</taxon>
        <taxon>Zingiberales</taxon>
        <taxon>Cannaceae</taxon>
        <taxon>Canna</taxon>
    </lineage>
</organism>
<proteinExistence type="predicted"/>
<dbReference type="Proteomes" id="UP001327560">
    <property type="component" value="Chromosome 3"/>
</dbReference>
<dbReference type="EMBL" id="CP136892">
    <property type="protein sequence ID" value="WOL00048.1"/>
    <property type="molecule type" value="Genomic_DNA"/>
</dbReference>
<evidence type="ECO:0000256" key="1">
    <source>
        <dbReference type="SAM" id="Coils"/>
    </source>
</evidence>
<gene>
    <name evidence="4" type="ORF">Cni_G08761</name>
</gene>
<protein>
    <recommendedName>
        <fullName evidence="3">Ternary complex factor MIP1 leucine-zipper domain-containing protein</fullName>
    </recommendedName>
</protein>
<keyword evidence="5" id="KW-1185">Reference proteome</keyword>
<evidence type="ECO:0000259" key="3">
    <source>
        <dbReference type="Pfam" id="PF14389"/>
    </source>
</evidence>
<accession>A0AAQ3K1B5</accession>
<feature type="compositionally biased region" description="Basic residues" evidence="2">
    <location>
        <begin position="195"/>
        <end position="205"/>
    </location>
</feature>
<name>A0AAQ3K1B5_9LILI</name>
<feature type="region of interest" description="Disordered" evidence="2">
    <location>
        <begin position="194"/>
        <end position="214"/>
    </location>
</feature>
<evidence type="ECO:0000313" key="4">
    <source>
        <dbReference type="EMBL" id="WOL00048.1"/>
    </source>
</evidence>
<feature type="coiled-coil region" evidence="1">
    <location>
        <begin position="74"/>
        <end position="101"/>
    </location>
</feature>
<sequence length="214" mass="24301">MAINDNGRLTVRDAHSMGNETSIQDRRLELEKEVAELQRTLLGEVRLHDVLERALLPQNIRSTLYIPSFLPERTKELLAELVMVEEEIAQLESEISEVQEGLWNLLGAQQREIPKVSEHNHQNVNALELLSNKLVTSSHEPSDNFLQKMAVETKSLFYINQAIRGDYFDNGFSSTEASFGSLNRSDYHNDIHGAAKTKKKASRRSARTEKACLQ</sequence>
<reference evidence="4 5" key="1">
    <citation type="submission" date="2023-10" db="EMBL/GenBank/DDBJ databases">
        <title>Chromosome-scale genome assembly provides insights into flower coloration mechanisms of Canna indica.</title>
        <authorList>
            <person name="Li C."/>
        </authorList>
    </citation>
    <scope>NUCLEOTIDE SEQUENCE [LARGE SCALE GENOMIC DNA]</scope>
    <source>
        <tissue evidence="4">Flower</tissue>
    </source>
</reference>
<evidence type="ECO:0000256" key="2">
    <source>
        <dbReference type="SAM" id="MobiDB-lite"/>
    </source>
</evidence>
<dbReference type="PANTHER" id="PTHR46248">
    <property type="entry name" value="EXPRESSED PROTEIN"/>
    <property type="match status" value="1"/>
</dbReference>
<feature type="domain" description="Ternary complex factor MIP1 leucine-zipper" evidence="3">
    <location>
        <begin position="24"/>
        <end position="101"/>
    </location>
</feature>
<keyword evidence="1" id="KW-0175">Coiled coil</keyword>
<dbReference type="PANTHER" id="PTHR46248:SF6">
    <property type="entry name" value="OS03G0859900 PROTEIN"/>
    <property type="match status" value="1"/>
</dbReference>
<dbReference type="InterPro" id="IPR025757">
    <property type="entry name" value="MIP1_Leuzipper"/>
</dbReference>
<dbReference type="Pfam" id="PF14389">
    <property type="entry name" value="Lzipper-MIP1"/>
    <property type="match status" value="1"/>
</dbReference>
<dbReference type="AlphaFoldDB" id="A0AAQ3K1B5"/>